<dbReference type="Pfam" id="PF00589">
    <property type="entry name" value="Phage_integrase"/>
    <property type="match status" value="1"/>
</dbReference>
<gene>
    <name evidence="12" type="ORF">SAMN05444371_2248</name>
</gene>
<dbReference type="Proteomes" id="UP000184498">
    <property type="component" value="Unassembled WGS sequence"/>
</dbReference>
<keyword evidence="8" id="KW-0131">Cell cycle</keyword>
<dbReference type="InterPro" id="IPR044068">
    <property type="entry name" value="CB"/>
</dbReference>
<evidence type="ECO:0000256" key="6">
    <source>
        <dbReference type="ARBA" id="ARBA00023125"/>
    </source>
</evidence>
<evidence type="ECO:0000259" key="10">
    <source>
        <dbReference type="PROSITE" id="PS51898"/>
    </source>
</evidence>
<dbReference type="SUPFAM" id="SSF56349">
    <property type="entry name" value="DNA breaking-rejoining enzymes"/>
    <property type="match status" value="1"/>
</dbReference>
<sequence>MIERFLEYIEVEKRYSPHTVTNYKKDLSDFSDFVLNTESSAGIIHIHKKVIKNFIVELSQSGLSKRSINRKLSTLRSFYIFMLRIGEIEVSPMETITSLKFYPEKRIPFSEDEMEMMKTEVEEKGQMTLLDKLIIEMLYQTGIRKSELCNLLLSNVDFSKKEILVIGKGNKARVIPVSDDLVSDMQTYLDIRMPDSENKHYFFVNKKGKKLGEKFVYLVVNKYFSVVTTKQKRSPHILRHTFATHVLNGGAEISKVQKIMGHSSLASTQVYTSANIEQLKKAYSNAHPRERKTENDNNME</sequence>
<dbReference type="InterPro" id="IPR002104">
    <property type="entry name" value="Integrase_catalytic"/>
</dbReference>
<dbReference type="OrthoDB" id="9801717at2"/>
<dbReference type="InterPro" id="IPR004107">
    <property type="entry name" value="Integrase_SAM-like_N"/>
</dbReference>
<keyword evidence="4" id="KW-0159">Chromosome partition</keyword>
<evidence type="ECO:0000256" key="8">
    <source>
        <dbReference type="ARBA" id="ARBA00023306"/>
    </source>
</evidence>
<evidence type="ECO:0000313" key="12">
    <source>
        <dbReference type="EMBL" id="SHK39730.1"/>
    </source>
</evidence>
<feature type="domain" description="Core-binding (CB)" evidence="11">
    <location>
        <begin position="1"/>
        <end position="83"/>
    </location>
</feature>
<evidence type="ECO:0000313" key="13">
    <source>
        <dbReference type="Proteomes" id="UP000184498"/>
    </source>
</evidence>
<dbReference type="Gene3D" id="1.10.150.130">
    <property type="match status" value="1"/>
</dbReference>
<evidence type="ECO:0000256" key="5">
    <source>
        <dbReference type="ARBA" id="ARBA00022908"/>
    </source>
</evidence>
<keyword evidence="7" id="KW-0233">DNA recombination</keyword>
<dbReference type="STRING" id="216903.SAMN05444371_2248"/>
<dbReference type="Pfam" id="PF02899">
    <property type="entry name" value="Phage_int_SAM_1"/>
    <property type="match status" value="1"/>
</dbReference>
<dbReference type="InterPro" id="IPR010998">
    <property type="entry name" value="Integrase_recombinase_N"/>
</dbReference>
<dbReference type="GO" id="GO:0051301">
    <property type="term" value="P:cell division"/>
    <property type="evidence" value="ECO:0007669"/>
    <property type="project" value="UniProtKB-KW"/>
</dbReference>
<dbReference type="PROSITE" id="PS51900">
    <property type="entry name" value="CB"/>
    <property type="match status" value="1"/>
</dbReference>
<dbReference type="GO" id="GO:0005737">
    <property type="term" value="C:cytoplasm"/>
    <property type="evidence" value="ECO:0007669"/>
    <property type="project" value="UniProtKB-SubCell"/>
</dbReference>
<keyword evidence="5" id="KW-0229">DNA integration</keyword>
<keyword evidence="2" id="KW-0963">Cytoplasm</keyword>
<feature type="domain" description="Tyr recombinase" evidence="10">
    <location>
        <begin position="104"/>
        <end position="284"/>
    </location>
</feature>
<dbReference type="GO" id="GO:0007059">
    <property type="term" value="P:chromosome segregation"/>
    <property type="evidence" value="ECO:0007669"/>
    <property type="project" value="UniProtKB-KW"/>
</dbReference>
<dbReference type="Gene3D" id="1.10.443.10">
    <property type="entry name" value="Intergrase catalytic core"/>
    <property type="match status" value="1"/>
</dbReference>
<dbReference type="InterPro" id="IPR013762">
    <property type="entry name" value="Integrase-like_cat_sf"/>
</dbReference>
<dbReference type="GO" id="GO:0015074">
    <property type="term" value="P:DNA integration"/>
    <property type="evidence" value="ECO:0007669"/>
    <property type="project" value="UniProtKB-KW"/>
</dbReference>
<dbReference type="InterPro" id="IPR050090">
    <property type="entry name" value="Tyrosine_recombinase_XerCD"/>
</dbReference>
<evidence type="ECO:0000259" key="11">
    <source>
        <dbReference type="PROSITE" id="PS51900"/>
    </source>
</evidence>
<evidence type="ECO:0000256" key="1">
    <source>
        <dbReference type="ARBA" id="ARBA00004496"/>
    </source>
</evidence>
<dbReference type="PANTHER" id="PTHR30349:SF77">
    <property type="entry name" value="TYROSINE RECOMBINASE XERC"/>
    <property type="match status" value="1"/>
</dbReference>
<dbReference type="PROSITE" id="PS51898">
    <property type="entry name" value="TYR_RECOMBINASE"/>
    <property type="match status" value="1"/>
</dbReference>
<protein>
    <submittedName>
        <fullName evidence="12">Integrase/recombinase XerC</fullName>
    </submittedName>
</protein>
<dbReference type="GO" id="GO:0006310">
    <property type="term" value="P:DNA recombination"/>
    <property type="evidence" value="ECO:0007669"/>
    <property type="project" value="UniProtKB-KW"/>
</dbReference>
<comment type="subcellular location">
    <subcellularLocation>
        <location evidence="1">Cytoplasm</location>
    </subcellularLocation>
</comment>
<proteinExistence type="predicted"/>
<dbReference type="GO" id="GO:0003677">
    <property type="term" value="F:DNA binding"/>
    <property type="evidence" value="ECO:0007669"/>
    <property type="project" value="UniProtKB-UniRule"/>
</dbReference>
<dbReference type="PANTHER" id="PTHR30349">
    <property type="entry name" value="PHAGE INTEGRASE-RELATED"/>
    <property type="match status" value="1"/>
</dbReference>
<keyword evidence="13" id="KW-1185">Reference proteome</keyword>
<dbReference type="AlphaFoldDB" id="A0A1M6S4X7"/>
<reference evidence="13" key="1">
    <citation type="submission" date="2016-11" db="EMBL/GenBank/DDBJ databases">
        <authorList>
            <person name="Varghese N."/>
            <person name="Submissions S."/>
        </authorList>
    </citation>
    <scope>NUCLEOTIDE SEQUENCE [LARGE SCALE GENOMIC DNA]</scope>
    <source>
        <strain evidence="13">DSM 18016</strain>
    </source>
</reference>
<dbReference type="InterPro" id="IPR011010">
    <property type="entry name" value="DNA_brk_join_enz"/>
</dbReference>
<keyword evidence="6 9" id="KW-0238">DNA-binding</keyword>
<evidence type="ECO:0000256" key="4">
    <source>
        <dbReference type="ARBA" id="ARBA00022829"/>
    </source>
</evidence>
<evidence type="ECO:0000256" key="2">
    <source>
        <dbReference type="ARBA" id="ARBA00022490"/>
    </source>
</evidence>
<organism evidence="12 13">
    <name type="scientific">Epilithonimonas mollis</name>
    <dbReference type="NCBI Taxonomy" id="216903"/>
    <lineage>
        <taxon>Bacteria</taxon>
        <taxon>Pseudomonadati</taxon>
        <taxon>Bacteroidota</taxon>
        <taxon>Flavobacteriia</taxon>
        <taxon>Flavobacteriales</taxon>
        <taxon>Weeksellaceae</taxon>
        <taxon>Chryseobacterium group</taxon>
        <taxon>Epilithonimonas</taxon>
    </lineage>
</organism>
<accession>A0A1M6S4X7</accession>
<dbReference type="RefSeq" id="WP_072997900.1">
    <property type="nucleotide sequence ID" value="NZ_FRAM01000002.1"/>
</dbReference>
<keyword evidence="3" id="KW-0132">Cell division</keyword>
<name>A0A1M6S4X7_9FLAO</name>
<evidence type="ECO:0000256" key="3">
    <source>
        <dbReference type="ARBA" id="ARBA00022618"/>
    </source>
</evidence>
<dbReference type="EMBL" id="FRAM01000002">
    <property type="protein sequence ID" value="SHK39730.1"/>
    <property type="molecule type" value="Genomic_DNA"/>
</dbReference>
<evidence type="ECO:0000256" key="7">
    <source>
        <dbReference type="ARBA" id="ARBA00023172"/>
    </source>
</evidence>
<evidence type="ECO:0000256" key="9">
    <source>
        <dbReference type="PROSITE-ProRule" id="PRU01248"/>
    </source>
</evidence>